<evidence type="ECO:0000259" key="5">
    <source>
        <dbReference type="Pfam" id="PF02822"/>
    </source>
</evidence>
<reference evidence="6 7" key="1">
    <citation type="submission" date="2024-02" db="EMBL/GenBank/DDBJ databases">
        <title>Chromosome-scale genome assembly of the rough periwinkle Littorina saxatilis.</title>
        <authorList>
            <person name="De Jode A."/>
            <person name="Faria R."/>
            <person name="Formenti G."/>
            <person name="Sims Y."/>
            <person name="Smith T.P."/>
            <person name="Tracey A."/>
            <person name="Wood J.M.D."/>
            <person name="Zagrodzka Z.B."/>
            <person name="Johannesson K."/>
            <person name="Butlin R.K."/>
            <person name="Leder E.H."/>
        </authorList>
    </citation>
    <scope>NUCLEOTIDE SEQUENCE [LARGE SCALE GENOMIC DNA]</scope>
    <source>
        <strain evidence="6">Snail1</strain>
        <tissue evidence="6">Muscle</tissue>
    </source>
</reference>
<evidence type="ECO:0008006" key="8">
    <source>
        <dbReference type="Google" id="ProtNLM"/>
    </source>
</evidence>
<dbReference type="GO" id="GO:0005576">
    <property type="term" value="C:extracellular region"/>
    <property type="evidence" value="ECO:0007669"/>
    <property type="project" value="InterPro"/>
</dbReference>
<keyword evidence="3" id="KW-0732">Signal</keyword>
<dbReference type="InterPro" id="IPR008197">
    <property type="entry name" value="WAP_dom"/>
</dbReference>
<feature type="signal peptide" evidence="3">
    <location>
        <begin position="1"/>
        <end position="20"/>
    </location>
</feature>
<accession>A0AAN9AY10</accession>
<dbReference type="EMBL" id="JBAMIC010000018">
    <property type="protein sequence ID" value="KAK7095061.1"/>
    <property type="molecule type" value="Genomic_DNA"/>
</dbReference>
<name>A0AAN9AY10_9CAEN</name>
<proteinExistence type="predicted"/>
<dbReference type="Pfam" id="PF00095">
    <property type="entry name" value="WAP"/>
    <property type="match status" value="1"/>
</dbReference>
<feature type="domain" description="WAP" evidence="4">
    <location>
        <begin position="27"/>
        <end position="57"/>
    </location>
</feature>
<evidence type="ECO:0000256" key="2">
    <source>
        <dbReference type="ARBA" id="ARBA00022900"/>
    </source>
</evidence>
<evidence type="ECO:0000256" key="1">
    <source>
        <dbReference type="ARBA" id="ARBA00022690"/>
    </source>
</evidence>
<evidence type="ECO:0000256" key="3">
    <source>
        <dbReference type="SAM" id="SignalP"/>
    </source>
</evidence>
<evidence type="ECO:0000259" key="4">
    <source>
        <dbReference type="Pfam" id="PF00095"/>
    </source>
</evidence>
<dbReference type="AlphaFoldDB" id="A0AAN9AY10"/>
<dbReference type="Pfam" id="PF02822">
    <property type="entry name" value="Antistasin"/>
    <property type="match status" value="1"/>
</dbReference>
<feature type="domain" description="Antistasin-like" evidence="5">
    <location>
        <begin position="73"/>
        <end position="95"/>
    </location>
</feature>
<feature type="chain" id="PRO_5042965660" description="Antistasin-like domain-containing protein" evidence="3">
    <location>
        <begin position="21"/>
        <end position="105"/>
    </location>
</feature>
<protein>
    <recommendedName>
        <fullName evidence="8">Antistasin-like domain-containing protein</fullName>
    </recommendedName>
</protein>
<dbReference type="Proteomes" id="UP001374579">
    <property type="component" value="Unassembled WGS sequence"/>
</dbReference>
<keyword evidence="7" id="KW-1185">Reference proteome</keyword>
<dbReference type="Gene3D" id="2.10.22.10">
    <property type="entry name" value="Antistasin, domain 1"/>
    <property type="match status" value="1"/>
</dbReference>
<keyword evidence="2" id="KW-0722">Serine protease inhibitor</keyword>
<keyword evidence="1" id="KW-0646">Protease inhibitor</keyword>
<gene>
    <name evidence="6" type="ORF">V1264_006522</name>
</gene>
<evidence type="ECO:0000313" key="6">
    <source>
        <dbReference type="EMBL" id="KAK7095061.1"/>
    </source>
</evidence>
<organism evidence="6 7">
    <name type="scientific">Littorina saxatilis</name>
    <dbReference type="NCBI Taxonomy" id="31220"/>
    <lineage>
        <taxon>Eukaryota</taxon>
        <taxon>Metazoa</taxon>
        <taxon>Spiralia</taxon>
        <taxon>Lophotrochozoa</taxon>
        <taxon>Mollusca</taxon>
        <taxon>Gastropoda</taxon>
        <taxon>Caenogastropoda</taxon>
        <taxon>Littorinimorpha</taxon>
        <taxon>Littorinoidea</taxon>
        <taxon>Littorinidae</taxon>
        <taxon>Littorina</taxon>
    </lineage>
</organism>
<sequence length="105" mass="11218">MKFTLLAILAFVLIVSSVQCFSLRQLFGTCVERCSSDADCATGTHCRSNGCGHTCQKTSLTGLKTCFNAHMALCDLWCPSGQFAKDANGCPLCRCDNTLGSIVAQ</sequence>
<dbReference type="InterPro" id="IPR004094">
    <property type="entry name" value="Antistasin-like"/>
</dbReference>
<dbReference type="GO" id="GO:0004867">
    <property type="term" value="F:serine-type endopeptidase inhibitor activity"/>
    <property type="evidence" value="ECO:0007669"/>
    <property type="project" value="UniProtKB-KW"/>
</dbReference>
<evidence type="ECO:0000313" key="7">
    <source>
        <dbReference type="Proteomes" id="UP001374579"/>
    </source>
</evidence>
<comment type="caution">
    <text evidence="6">The sequence shown here is derived from an EMBL/GenBank/DDBJ whole genome shotgun (WGS) entry which is preliminary data.</text>
</comment>